<name>A0ACC0BXR8_CATRO</name>
<gene>
    <name evidence="1" type="ORF">M9H77_08380</name>
</gene>
<proteinExistence type="predicted"/>
<dbReference type="Proteomes" id="UP001060085">
    <property type="component" value="Linkage Group LG02"/>
</dbReference>
<evidence type="ECO:0000313" key="1">
    <source>
        <dbReference type="EMBL" id="KAI5677430.1"/>
    </source>
</evidence>
<protein>
    <submittedName>
        <fullName evidence="1">Uncharacterized protein</fullName>
    </submittedName>
</protein>
<organism evidence="1 2">
    <name type="scientific">Catharanthus roseus</name>
    <name type="common">Madagascar periwinkle</name>
    <name type="synonym">Vinca rosea</name>
    <dbReference type="NCBI Taxonomy" id="4058"/>
    <lineage>
        <taxon>Eukaryota</taxon>
        <taxon>Viridiplantae</taxon>
        <taxon>Streptophyta</taxon>
        <taxon>Embryophyta</taxon>
        <taxon>Tracheophyta</taxon>
        <taxon>Spermatophyta</taxon>
        <taxon>Magnoliopsida</taxon>
        <taxon>eudicotyledons</taxon>
        <taxon>Gunneridae</taxon>
        <taxon>Pentapetalae</taxon>
        <taxon>asterids</taxon>
        <taxon>lamiids</taxon>
        <taxon>Gentianales</taxon>
        <taxon>Apocynaceae</taxon>
        <taxon>Rauvolfioideae</taxon>
        <taxon>Vinceae</taxon>
        <taxon>Catharanthinae</taxon>
        <taxon>Catharanthus</taxon>
    </lineage>
</organism>
<comment type="caution">
    <text evidence="1">The sequence shown here is derived from an EMBL/GenBank/DDBJ whole genome shotgun (WGS) entry which is preliminary data.</text>
</comment>
<sequence length="279" mass="31781">MEKATVPAGVIILLLLILALCLKRKLLFLDFMDSWKSTKTENQELETFIKNYASSSIKRYSYSDLKKMTINFDTEVGQGGYGSVYKGKLQNGTFVAVKVLKESKGKGEEFINEVASISKTSHVNIKALIYEFMPNGSLSYEEKSSMNRQSEWQILYKIAIGIARGLEYLHQGCATRILHFDIKPHNILLDENFCPKIVGFGLAKRQEKRALFQQWLQENEEENQQSRKFIASIWCIQTNPTSRPTISEVLEMLEGPLEAMQMPPEPFLYNSPSSRASSQ</sequence>
<accession>A0ACC0BXR8</accession>
<keyword evidence="2" id="KW-1185">Reference proteome</keyword>
<dbReference type="EMBL" id="CM044702">
    <property type="protein sequence ID" value="KAI5677430.1"/>
    <property type="molecule type" value="Genomic_DNA"/>
</dbReference>
<reference evidence="2" key="1">
    <citation type="journal article" date="2023" name="Nat. Plants">
        <title>Single-cell RNA sequencing provides a high-resolution roadmap for understanding the multicellular compartmentation of specialized metabolism.</title>
        <authorList>
            <person name="Sun S."/>
            <person name="Shen X."/>
            <person name="Li Y."/>
            <person name="Li Y."/>
            <person name="Wang S."/>
            <person name="Li R."/>
            <person name="Zhang H."/>
            <person name="Shen G."/>
            <person name="Guo B."/>
            <person name="Wei J."/>
            <person name="Xu J."/>
            <person name="St-Pierre B."/>
            <person name="Chen S."/>
            <person name="Sun C."/>
        </authorList>
    </citation>
    <scope>NUCLEOTIDE SEQUENCE [LARGE SCALE GENOMIC DNA]</scope>
</reference>
<evidence type="ECO:0000313" key="2">
    <source>
        <dbReference type="Proteomes" id="UP001060085"/>
    </source>
</evidence>